<reference evidence="8 9" key="1">
    <citation type="submission" date="2024-04" db="EMBL/GenBank/DDBJ databases">
        <title>The reference genome of an endangered Asteraceae, Deinandra increscens subsp. villosa, native to the Central Coast of California.</title>
        <authorList>
            <person name="Guilliams M."/>
            <person name="Hasenstab-Lehman K."/>
            <person name="Meyer R."/>
            <person name="Mcevoy S."/>
        </authorList>
    </citation>
    <scope>NUCLEOTIDE SEQUENCE [LARGE SCALE GENOMIC DNA]</scope>
    <source>
        <tissue evidence="8">Leaf</tissue>
    </source>
</reference>
<dbReference type="GO" id="GO:0030686">
    <property type="term" value="C:90S preribosome"/>
    <property type="evidence" value="ECO:0007669"/>
    <property type="project" value="TreeGrafter"/>
</dbReference>
<dbReference type="GO" id="GO:0030688">
    <property type="term" value="C:preribosome, small subunit precursor"/>
    <property type="evidence" value="ECO:0007669"/>
    <property type="project" value="TreeGrafter"/>
</dbReference>
<dbReference type="EMBL" id="JBCNJP010000006">
    <property type="protein sequence ID" value="KAK9078404.1"/>
    <property type="molecule type" value="Genomic_DNA"/>
</dbReference>
<dbReference type="GO" id="GO:0005730">
    <property type="term" value="C:nucleolus"/>
    <property type="evidence" value="ECO:0007669"/>
    <property type="project" value="TreeGrafter"/>
</dbReference>
<dbReference type="GO" id="GO:0000447">
    <property type="term" value="P:endonucleolytic cleavage in ITS1 to separate SSU-rRNA from 5.8S rRNA and LSU-rRNA from tricistronic rRNA transcript (SSU-rRNA, 5.8S rRNA, LSU-rRNA)"/>
    <property type="evidence" value="ECO:0007669"/>
    <property type="project" value="TreeGrafter"/>
</dbReference>
<dbReference type="GO" id="GO:0000480">
    <property type="term" value="P:endonucleolytic cleavage in 5'-ETS of tricistronic rRNA transcript (SSU-rRNA, 5.8S rRNA, LSU-rRNA)"/>
    <property type="evidence" value="ECO:0007669"/>
    <property type="project" value="TreeGrafter"/>
</dbReference>
<feature type="compositionally biased region" description="Basic and acidic residues" evidence="6">
    <location>
        <begin position="698"/>
        <end position="718"/>
    </location>
</feature>
<proteinExistence type="predicted"/>
<feature type="compositionally biased region" description="Polar residues" evidence="6">
    <location>
        <begin position="59"/>
        <end position="78"/>
    </location>
</feature>
<keyword evidence="1" id="KW-0677">Repeat</keyword>
<evidence type="ECO:0000256" key="2">
    <source>
        <dbReference type="ARBA" id="ARBA00022845"/>
    </source>
</evidence>
<dbReference type="SUPFAM" id="SSF48371">
    <property type="entry name" value="ARM repeat"/>
    <property type="match status" value="1"/>
</dbReference>
<evidence type="ECO:0000256" key="1">
    <source>
        <dbReference type="ARBA" id="ARBA00022737"/>
    </source>
</evidence>
<evidence type="ECO:0000259" key="7">
    <source>
        <dbReference type="PROSITE" id="PS50303"/>
    </source>
</evidence>
<dbReference type="Pfam" id="PF22493">
    <property type="entry name" value="PUF_NOP9"/>
    <property type="match status" value="1"/>
</dbReference>
<dbReference type="InterPro" id="IPR001313">
    <property type="entry name" value="Pumilio_RNA-bd_rpt"/>
</dbReference>
<feature type="compositionally biased region" description="Basic residues" evidence="6">
    <location>
        <begin position="40"/>
        <end position="49"/>
    </location>
</feature>
<dbReference type="Proteomes" id="UP001408789">
    <property type="component" value="Unassembled WGS sequence"/>
</dbReference>
<evidence type="ECO:0000256" key="6">
    <source>
        <dbReference type="SAM" id="MobiDB-lite"/>
    </source>
</evidence>
<feature type="domain" description="PUM-HD" evidence="7">
    <location>
        <begin position="53"/>
        <end position="437"/>
    </location>
</feature>
<dbReference type="InterPro" id="IPR040000">
    <property type="entry name" value="NOP9"/>
</dbReference>
<dbReference type="PANTHER" id="PTHR13102">
    <property type="entry name" value="NUCLEOLAR PROTEIN 9"/>
    <property type="match status" value="1"/>
</dbReference>
<evidence type="ECO:0000313" key="9">
    <source>
        <dbReference type="Proteomes" id="UP001408789"/>
    </source>
</evidence>
<organism evidence="8 9">
    <name type="scientific">Deinandra increscens subsp. villosa</name>
    <dbReference type="NCBI Taxonomy" id="3103831"/>
    <lineage>
        <taxon>Eukaryota</taxon>
        <taxon>Viridiplantae</taxon>
        <taxon>Streptophyta</taxon>
        <taxon>Embryophyta</taxon>
        <taxon>Tracheophyta</taxon>
        <taxon>Spermatophyta</taxon>
        <taxon>Magnoliopsida</taxon>
        <taxon>eudicotyledons</taxon>
        <taxon>Gunneridae</taxon>
        <taxon>Pentapetalae</taxon>
        <taxon>asterids</taxon>
        <taxon>campanulids</taxon>
        <taxon>Asterales</taxon>
        <taxon>Asteraceae</taxon>
        <taxon>Asteroideae</taxon>
        <taxon>Heliantheae alliance</taxon>
        <taxon>Madieae</taxon>
        <taxon>Madiinae</taxon>
        <taxon>Deinandra</taxon>
    </lineage>
</organism>
<keyword evidence="9" id="KW-1185">Reference proteome</keyword>
<feature type="compositionally biased region" description="Basic residues" evidence="6">
    <location>
        <begin position="719"/>
        <end position="731"/>
    </location>
</feature>
<dbReference type="GO" id="GO:0000472">
    <property type="term" value="P:endonucleolytic cleavage to generate mature 5'-end of SSU-rRNA from (SSU-rRNA, 5.8S rRNA, LSU-rRNA)"/>
    <property type="evidence" value="ECO:0007669"/>
    <property type="project" value="TreeGrafter"/>
</dbReference>
<keyword evidence="2" id="KW-0810">Translation regulation</keyword>
<evidence type="ECO:0000313" key="8">
    <source>
        <dbReference type="EMBL" id="KAK9078404.1"/>
    </source>
</evidence>
<sequence>MVGIGSKALPLRRPKNCDLITKCNIAGEDNTYNQGGRRTNMGRKSMKKTKGLESGGGTNETNKSNQYSNNQEPSVPHTSFLRQQVDPETAKYFAEISNVIEGTEIDMEERSSICGNALEETRGKEVELATDYIISHTLQTLLQGCALDQLCNFLQNCSKDFPQIAMDRSGSHVAETALKSLAAYLQENDNHSLIEMTLNDICQAVVVNPVDLMANCHGSHVLRTLLCLCKGMPLDSSDIHSKKSSAALAQRLNFKSSRSNGSGSHGLHQGFPDMLKFLVSKILKAAKKDIEILQVDQYGSLVLQTALKLLAGDEQELMNAIPVILGCKGNLIDSNIVKRLSSLMKETAFSHLMEIILEVAPETLYDELITKVFKNSLFEMSSHHCGNFVIQALISHARSEDHVELVWKELGKKFKDLFGMGKSGVVASLLAACHRLNTHEHQCCQALTGAVCMENEPPRCIVPRILFLDNYFYCKDKSNWDWPSGARMHTIGTLILQTVFRLPTDFIHAFISSMTSLEENQLLDTTKDSGGARVIEAFLTSEASGKQKRKLIVKYKGHFGELSVLQSGSFTVDKCFDVSSVSLREVIVSEMLAVQAELSKTRQGPHLLRKFDLDGYAKRPDQWKTRQTSKESAYNDFISTFGSNATQFSNKEANLSHDRPKSQQEKLKDMRKEIDTHLTHTPFLASKPFKSSGKKRHADGNESRPGKFTKHTVEDVAKSKQKSHRKRKHDS</sequence>
<name>A0AAP0H9M0_9ASTR</name>
<dbReference type="AlphaFoldDB" id="A0AAP0H9M0"/>
<gene>
    <name evidence="8" type="ORF">SSX86_002461</name>
</gene>
<evidence type="ECO:0000256" key="3">
    <source>
        <dbReference type="ARBA" id="ARBA00022884"/>
    </source>
</evidence>
<feature type="region of interest" description="Disordered" evidence="6">
    <location>
        <begin position="28"/>
        <end position="78"/>
    </location>
</feature>
<dbReference type="GO" id="GO:0000056">
    <property type="term" value="P:ribosomal small subunit export from nucleus"/>
    <property type="evidence" value="ECO:0007669"/>
    <property type="project" value="TreeGrafter"/>
</dbReference>
<dbReference type="GO" id="GO:0006417">
    <property type="term" value="P:regulation of translation"/>
    <property type="evidence" value="ECO:0007669"/>
    <property type="project" value="UniProtKB-KW"/>
</dbReference>
<dbReference type="GO" id="GO:0003723">
    <property type="term" value="F:RNA binding"/>
    <property type="evidence" value="ECO:0007669"/>
    <property type="project" value="UniProtKB-KW"/>
</dbReference>
<dbReference type="InterPro" id="IPR033133">
    <property type="entry name" value="PUM-HD"/>
</dbReference>
<dbReference type="PROSITE" id="PS50303">
    <property type="entry name" value="PUM_HD"/>
    <property type="match status" value="1"/>
</dbReference>
<comment type="caution">
    <text evidence="8">The sequence shown here is derived from an EMBL/GenBank/DDBJ whole genome shotgun (WGS) entry which is preliminary data.</text>
</comment>
<feature type="region of interest" description="Disordered" evidence="6">
    <location>
        <begin position="678"/>
        <end position="731"/>
    </location>
</feature>
<keyword evidence="3" id="KW-0694">RNA-binding</keyword>
<protein>
    <recommendedName>
        <fullName evidence="7">PUM-HD domain-containing protein</fullName>
    </recommendedName>
</protein>
<dbReference type="InterPro" id="IPR016024">
    <property type="entry name" value="ARM-type_fold"/>
</dbReference>
<dbReference type="Gene3D" id="1.25.10.10">
    <property type="entry name" value="Leucine-rich Repeat Variant"/>
    <property type="match status" value="2"/>
</dbReference>
<accession>A0AAP0H9M0</accession>
<dbReference type="PANTHER" id="PTHR13102:SF0">
    <property type="entry name" value="NUCLEOLAR PROTEIN 9"/>
    <property type="match status" value="1"/>
</dbReference>
<keyword evidence="4" id="KW-0539">Nucleus</keyword>
<dbReference type="InterPro" id="IPR011989">
    <property type="entry name" value="ARM-like"/>
</dbReference>
<evidence type="ECO:0000256" key="5">
    <source>
        <dbReference type="PROSITE-ProRule" id="PRU00317"/>
    </source>
</evidence>
<feature type="repeat" description="Pumilio" evidence="5">
    <location>
        <begin position="371"/>
        <end position="408"/>
    </location>
</feature>
<dbReference type="PROSITE" id="PS50302">
    <property type="entry name" value="PUM"/>
    <property type="match status" value="1"/>
</dbReference>
<evidence type="ECO:0000256" key="4">
    <source>
        <dbReference type="ARBA" id="ARBA00023242"/>
    </source>
</evidence>
<dbReference type="SMART" id="SM00025">
    <property type="entry name" value="Pumilio"/>
    <property type="match status" value="7"/>
</dbReference>